<evidence type="ECO:0000259" key="1">
    <source>
        <dbReference type="Pfam" id="PF07995"/>
    </source>
</evidence>
<sequence>MSWPVKRGVLVRYKQQGPWAGQLLIANLRGDQMLRIQLDPQQPDRVLQTSTLFHEEYGRIRDVLEAEDGSIYFMTNNRDGRGRPRASDDQIIRLIPRFL</sequence>
<dbReference type="Proteomes" id="UP000282028">
    <property type="component" value="Unassembled WGS sequence"/>
</dbReference>
<protein>
    <recommendedName>
        <fullName evidence="1">Glucose/Sorbosone dehydrogenase domain-containing protein</fullName>
    </recommendedName>
</protein>
<dbReference type="InterPro" id="IPR012938">
    <property type="entry name" value="Glc/Sorbosone_DH"/>
</dbReference>
<keyword evidence="3" id="KW-1185">Reference proteome</keyword>
<accession>A0A3M8CFC4</accession>
<evidence type="ECO:0000313" key="3">
    <source>
        <dbReference type="Proteomes" id="UP000282028"/>
    </source>
</evidence>
<gene>
    <name evidence="2" type="ORF">EDM52_11775</name>
</gene>
<name>A0A3M8CFC4_9BACL</name>
<dbReference type="Gene3D" id="2.120.10.30">
    <property type="entry name" value="TolB, C-terminal domain"/>
    <property type="match status" value="1"/>
</dbReference>
<dbReference type="EMBL" id="RHHR01000015">
    <property type="protein sequence ID" value="RNB74309.1"/>
    <property type="molecule type" value="Genomic_DNA"/>
</dbReference>
<dbReference type="AlphaFoldDB" id="A0A3M8CFC4"/>
<organism evidence="2 3">
    <name type="scientific">Brevibacillus invocatus</name>
    <dbReference type="NCBI Taxonomy" id="173959"/>
    <lineage>
        <taxon>Bacteria</taxon>
        <taxon>Bacillati</taxon>
        <taxon>Bacillota</taxon>
        <taxon>Bacilli</taxon>
        <taxon>Bacillales</taxon>
        <taxon>Paenibacillaceae</taxon>
        <taxon>Brevibacillus</taxon>
    </lineage>
</organism>
<reference evidence="2 3" key="1">
    <citation type="submission" date="2018-10" db="EMBL/GenBank/DDBJ databases">
        <title>Phylogenomics of Brevibacillus.</title>
        <authorList>
            <person name="Dunlap C."/>
        </authorList>
    </citation>
    <scope>NUCLEOTIDE SEQUENCE [LARGE SCALE GENOMIC DNA]</scope>
    <source>
        <strain evidence="2 3">JCM 12215</strain>
    </source>
</reference>
<feature type="domain" description="Glucose/Sorbosone dehydrogenase" evidence="1">
    <location>
        <begin position="14"/>
        <end position="81"/>
    </location>
</feature>
<dbReference type="OrthoDB" id="9770043at2"/>
<dbReference type="Pfam" id="PF07995">
    <property type="entry name" value="GSDH"/>
    <property type="match status" value="1"/>
</dbReference>
<proteinExistence type="predicted"/>
<comment type="caution">
    <text evidence="2">The sequence shown here is derived from an EMBL/GenBank/DDBJ whole genome shotgun (WGS) entry which is preliminary data.</text>
</comment>
<evidence type="ECO:0000313" key="2">
    <source>
        <dbReference type="EMBL" id="RNB74309.1"/>
    </source>
</evidence>
<dbReference type="InterPro" id="IPR011042">
    <property type="entry name" value="6-blade_b-propeller_TolB-like"/>
</dbReference>